<gene>
    <name evidence="2" type="ORF">FPE_LOCUS26085</name>
</gene>
<dbReference type="AlphaFoldDB" id="A0AAD1ZZD1"/>
<dbReference type="GO" id="GO:0061630">
    <property type="term" value="F:ubiquitin protein ligase activity"/>
    <property type="evidence" value="ECO:0007669"/>
    <property type="project" value="InterPro"/>
</dbReference>
<proteinExistence type="predicted"/>
<keyword evidence="3" id="KW-1185">Reference proteome</keyword>
<dbReference type="GO" id="GO:0043022">
    <property type="term" value="F:ribosome binding"/>
    <property type="evidence" value="ECO:0007669"/>
    <property type="project" value="TreeGrafter"/>
</dbReference>
<organism evidence="2 3">
    <name type="scientific">Fraxinus pennsylvanica</name>
    <dbReference type="NCBI Taxonomy" id="56036"/>
    <lineage>
        <taxon>Eukaryota</taxon>
        <taxon>Viridiplantae</taxon>
        <taxon>Streptophyta</taxon>
        <taxon>Embryophyta</taxon>
        <taxon>Tracheophyta</taxon>
        <taxon>Spermatophyta</taxon>
        <taxon>Magnoliopsida</taxon>
        <taxon>eudicotyledons</taxon>
        <taxon>Gunneridae</taxon>
        <taxon>Pentapetalae</taxon>
        <taxon>asterids</taxon>
        <taxon>lamiids</taxon>
        <taxon>Lamiales</taxon>
        <taxon>Oleaceae</taxon>
        <taxon>Oleeae</taxon>
        <taxon>Fraxinus</taxon>
    </lineage>
</organism>
<dbReference type="InterPro" id="IPR044288">
    <property type="entry name" value="ZNF598/HEL2"/>
</dbReference>
<dbReference type="GO" id="GO:0016567">
    <property type="term" value="P:protein ubiquitination"/>
    <property type="evidence" value="ECO:0007669"/>
    <property type="project" value="TreeGrafter"/>
</dbReference>
<dbReference type="PANTHER" id="PTHR22938">
    <property type="entry name" value="ZINC FINGER PROTEIN 598"/>
    <property type="match status" value="1"/>
</dbReference>
<name>A0AAD1ZZD1_9LAMI</name>
<evidence type="ECO:0000259" key="1">
    <source>
        <dbReference type="Pfam" id="PF23230"/>
    </source>
</evidence>
<evidence type="ECO:0000313" key="3">
    <source>
        <dbReference type="Proteomes" id="UP000834106"/>
    </source>
</evidence>
<feature type="domain" description="ZNF598/HEL2 C2H2 zinc finger" evidence="1">
    <location>
        <begin position="160"/>
        <end position="215"/>
    </location>
</feature>
<accession>A0AAD1ZZD1</accession>
<dbReference type="GO" id="GO:0072344">
    <property type="term" value="P:rescue of stalled ribosome"/>
    <property type="evidence" value="ECO:0007669"/>
    <property type="project" value="InterPro"/>
</dbReference>
<sequence>MDDTCVTCAEVLNWVAYGACRHKDVYCTCVARSRFISHDRCCSICKTPSNVVFVTKDLGEYTKRIGDFSVLPPDVEEGRVGNYWYHEGTQSFFDDSDHYKMIKAMCELSCSVCDGIDKFRRKEKFKDIEELKGNLFHKHKLFIIQFYGESELYTHMSTEHHTCRMCLRQDAGQYEYYKNFRDFENHFHTYHFLCEDEECLAKKFVVFLSEHELKVNYPTDENMHTQRSYV</sequence>
<dbReference type="InterPro" id="IPR056437">
    <property type="entry name" value="Znf-C2H2_ZNF598/HEL2"/>
</dbReference>
<protein>
    <recommendedName>
        <fullName evidence="1">ZNF598/HEL2 C2H2 zinc finger domain-containing protein</fullName>
    </recommendedName>
</protein>
<dbReference type="Proteomes" id="UP000834106">
    <property type="component" value="Chromosome 16"/>
</dbReference>
<evidence type="ECO:0000313" key="2">
    <source>
        <dbReference type="EMBL" id="CAI9778655.1"/>
    </source>
</evidence>
<dbReference type="Pfam" id="PF23230">
    <property type="entry name" value="zf-C2H2_13"/>
    <property type="match status" value="1"/>
</dbReference>
<dbReference type="EMBL" id="OU503051">
    <property type="protein sequence ID" value="CAI9778655.1"/>
    <property type="molecule type" value="Genomic_DNA"/>
</dbReference>
<dbReference type="PANTHER" id="PTHR22938:SF0">
    <property type="entry name" value="E3 UBIQUITIN-PROTEIN LIGASE ZNF598"/>
    <property type="match status" value="1"/>
</dbReference>
<reference evidence="2" key="1">
    <citation type="submission" date="2023-05" db="EMBL/GenBank/DDBJ databases">
        <authorList>
            <person name="Huff M."/>
        </authorList>
    </citation>
    <scope>NUCLEOTIDE SEQUENCE</scope>
</reference>